<dbReference type="AlphaFoldDB" id="A0A9D5CHY8"/>
<dbReference type="Proteomes" id="UP001085076">
    <property type="component" value="Miscellaneous, Linkage group lg05"/>
</dbReference>
<gene>
    <name evidence="1" type="ORF">J5N97_020822</name>
</gene>
<reference evidence="1" key="1">
    <citation type="submission" date="2021-03" db="EMBL/GenBank/DDBJ databases">
        <authorList>
            <person name="Li Z."/>
            <person name="Yang C."/>
        </authorList>
    </citation>
    <scope>NUCLEOTIDE SEQUENCE</scope>
    <source>
        <strain evidence="1">Dzin_1.0</strain>
        <tissue evidence="1">Leaf</tissue>
    </source>
</reference>
<accession>A0A9D5CHY8</accession>
<proteinExistence type="predicted"/>
<evidence type="ECO:0000313" key="1">
    <source>
        <dbReference type="EMBL" id="KAJ0972863.1"/>
    </source>
</evidence>
<reference evidence="1" key="2">
    <citation type="journal article" date="2022" name="Hortic Res">
        <title>The genome of Dioscorea zingiberensis sheds light on the biosynthesis, origin and evolution of the medicinally important diosgenin saponins.</title>
        <authorList>
            <person name="Li Y."/>
            <person name="Tan C."/>
            <person name="Li Z."/>
            <person name="Guo J."/>
            <person name="Li S."/>
            <person name="Chen X."/>
            <person name="Wang C."/>
            <person name="Dai X."/>
            <person name="Yang H."/>
            <person name="Song W."/>
            <person name="Hou L."/>
            <person name="Xu J."/>
            <person name="Tong Z."/>
            <person name="Xu A."/>
            <person name="Yuan X."/>
            <person name="Wang W."/>
            <person name="Yang Q."/>
            <person name="Chen L."/>
            <person name="Sun Z."/>
            <person name="Wang K."/>
            <person name="Pan B."/>
            <person name="Chen J."/>
            <person name="Bao Y."/>
            <person name="Liu F."/>
            <person name="Qi X."/>
            <person name="Gang D.R."/>
            <person name="Wen J."/>
            <person name="Li J."/>
        </authorList>
    </citation>
    <scope>NUCLEOTIDE SEQUENCE</scope>
    <source>
        <strain evidence="1">Dzin_1.0</strain>
    </source>
</reference>
<name>A0A9D5CHY8_9LILI</name>
<protein>
    <submittedName>
        <fullName evidence="1">Uncharacterized protein</fullName>
    </submittedName>
</protein>
<keyword evidence="2" id="KW-1185">Reference proteome</keyword>
<sequence>MAKGQQIQILDLIDDNTTRHNDVQELKALARTNLKSWEDRVKTRAVVSLVRRWIDAVVPGAVGWGFKIGRIRFREFPKWFLVSLK</sequence>
<dbReference type="EMBL" id="JAGGNH010000005">
    <property type="protein sequence ID" value="KAJ0972863.1"/>
    <property type="molecule type" value="Genomic_DNA"/>
</dbReference>
<comment type="caution">
    <text evidence="1">The sequence shown here is derived from an EMBL/GenBank/DDBJ whole genome shotgun (WGS) entry which is preliminary data.</text>
</comment>
<evidence type="ECO:0000313" key="2">
    <source>
        <dbReference type="Proteomes" id="UP001085076"/>
    </source>
</evidence>
<organism evidence="1 2">
    <name type="scientific">Dioscorea zingiberensis</name>
    <dbReference type="NCBI Taxonomy" id="325984"/>
    <lineage>
        <taxon>Eukaryota</taxon>
        <taxon>Viridiplantae</taxon>
        <taxon>Streptophyta</taxon>
        <taxon>Embryophyta</taxon>
        <taxon>Tracheophyta</taxon>
        <taxon>Spermatophyta</taxon>
        <taxon>Magnoliopsida</taxon>
        <taxon>Liliopsida</taxon>
        <taxon>Dioscoreales</taxon>
        <taxon>Dioscoreaceae</taxon>
        <taxon>Dioscorea</taxon>
    </lineage>
</organism>